<dbReference type="Proteomes" id="UP000077248">
    <property type="component" value="Unassembled WGS sequence"/>
</dbReference>
<dbReference type="KEGG" id="aalt:CC77DRAFT_7718"/>
<name>A0A177E2X2_ALTAL</name>
<sequence length="189" mass="21417">MAGLPHPSAAPQGFRAPLLSLKRHGHRVSRLAIVPGIRLFCHLSRPRKGSIQCSSAPRRVPDPQLRSSSAAVRGPSERLVTRRHAVRNVIQRHLSPRCISNQHICLSSPWSSPQSPCVYSSPLAGDHARLHLLREPKNLIHKIGNLVSLPRYHWPIPRILGRVLRLYLCVGQRRSKRYPKEQSRQLRLD</sequence>
<evidence type="ECO:0000313" key="3">
    <source>
        <dbReference type="Proteomes" id="UP000077248"/>
    </source>
</evidence>
<evidence type="ECO:0000256" key="1">
    <source>
        <dbReference type="SAM" id="MobiDB-lite"/>
    </source>
</evidence>
<protein>
    <submittedName>
        <fullName evidence="2">Uncharacterized protein</fullName>
    </submittedName>
</protein>
<evidence type="ECO:0000313" key="2">
    <source>
        <dbReference type="EMBL" id="OAG25811.1"/>
    </source>
</evidence>
<keyword evidence="3" id="KW-1185">Reference proteome</keyword>
<proteinExistence type="predicted"/>
<reference evidence="2 3" key="1">
    <citation type="submission" date="2016-05" db="EMBL/GenBank/DDBJ databases">
        <title>Comparative analysis of secretome profiles of manganese(II)-oxidizing ascomycete fungi.</title>
        <authorList>
            <consortium name="DOE Joint Genome Institute"/>
            <person name="Zeiner C.A."/>
            <person name="Purvine S.O."/>
            <person name="Zink E.M."/>
            <person name="Wu S."/>
            <person name="Pasa-Tolic L."/>
            <person name="Chaput D.L."/>
            <person name="Haridas S."/>
            <person name="Grigoriev I.V."/>
            <person name="Santelli C.M."/>
            <person name="Hansel C.M."/>
        </authorList>
    </citation>
    <scope>NUCLEOTIDE SEQUENCE [LARGE SCALE GENOMIC DNA]</scope>
    <source>
        <strain evidence="2 3">SRC1lrK2f</strain>
    </source>
</reference>
<gene>
    <name evidence="2" type="ORF">CC77DRAFT_7718</name>
</gene>
<dbReference type="EMBL" id="KV441469">
    <property type="protein sequence ID" value="OAG25811.1"/>
    <property type="molecule type" value="Genomic_DNA"/>
</dbReference>
<dbReference type="GeneID" id="29118724"/>
<dbReference type="AlphaFoldDB" id="A0A177E2X2"/>
<dbReference type="VEuPathDB" id="FungiDB:CC77DRAFT_7718"/>
<dbReference type="RefSeq" id="XP_018391232.1">
    <property type="nucleotide sequence ID" value="XM_018533130.1"/>
</dbReference>
<accession>A0A177E2X2</accession>
<organism evidence="2 3">
    <name type="scientific">Alternaria alternata</name>
    <name type="common">Alternaria rot fungus</name>
    <name type="synonym">Torula alternata</name>
    <dbReference type="NCBI Taxonomy" id="5599"/>
    <lineage>
        <taxon>Eukaryota</taxon>
        <taxon>Fungi</taxon>
        <taxon>Dikarya</taxon>
        <taxon>Ascomycota</taxon>
        <taxon>Pezizomycotina</taxon>
        <taxon>Dothideomycetes</taxon>
        <taxon>Pleosporomycetidae</taxon>
        <taxon>Pleosporales</taxon>
        <taxon>Pleosporineae</taxon>
        <taxon>Pleosporaceae</taxon>
        <taxon>Alternaria</taxon>
        <taxon>Alternaria sect. Alternaria</taxon>
        <taxon>Alternaria alternata complex</taxon>
    </lineage>
</organism>
<feature type="region of interest" description="Disordered" evidence="1">
    <location>
        <begin position="48"/>
        <end position="77"/>
    </location>
</feature>